<reference evidence="4" key="1">
    <citation type="submission" date="2020-08" db="EMBL/GenBank/DDBJ databases">
        <title>Spodoptera exigua strain:BAW_Kor-Di-RS1 Genome sequencing and assembly.</title>
        <authorList>
            <person name="Kim J."/>
            <person name="Nam H.Y."/>
            <person name="Kwon M."/>
            <person name="Choi J.H."/>
            <person name="Cho S.R."/>
            <person name="Kim G.-H."/>
        </authorList>
    </citation>
    <scope>NUCLEOTIDE SEQUENCE</scope>
    <source>
        <strain evidence="4">BAW_Kor-Di-RS1</strain>
        <tissue evidence="4">Whole-body</tissue>
    </source>
</reference>
<dbReference type="PANTHER" id="PTHR20992">
    <property type="entry name" value="AT15442P-RELATED"/>
    <property type="match status" value="1"/>
</dbReference>
<dbReference type="Pfam" id="PF04087">
    <property type="entry name" value="DUF389"/>
    <property type="match status" value="2"/>
</dbReference>
<keyword evidence="5" id="KW-1185">Reference proteome</keyword>
<evidence type="ECO:0000256" key="1">
    <source>
        <dbReference type="SAM" id="Coils"/>
    </source>
</evidence>
<feature type="transmembrane region" description="Helical" evidence="3">
    <location>
        <begin position="203"/>
        <end position="229"/>
    </location>
</feature>
<feature type="coiled-coil region" evidence="1">
    <location>
        <begin position="826"/>
        <end position="853"/>
    </location>
</feature>
<organism evidence="4 5">
    <name type="scientific">Spodoptera exigua</name>
    <name type="common">Beet armyworm</name>
    <name type="synonym">Noctua fulgens</name>
    <dbReference type="NCBI Taxonomy" id="7107"/>
    <lineage>
        <taxon>Eukaryota</taxon>
        <taxon>Metazoa</taxon>
        <taxon>Ecdysozoa</taxon>
        <taxon>Arthropoda</taxon>
        <taxon>Hexapoda</taxon>
        <taxon>Insecta</taxon>
        <taxon>Pterygota</taxon>
        <taxon>Neoptera</taxon>
        <taxon>Endopterygota</taxon>
        <taxon>Lepidoptera</taxon>
        <taxon>Glossata</taxon>
        <taxon>Ditrysia</taxon>
        <taxon>Noctuoidea</taxon>
        <taxon>Noctuidae</taxon>
        <taxon>Amphipyrinae</taxon>
        <taxon>Spodoptera</taxon>
    </lineage>
</organism>
<comment type="caution">
    <text evidence="4">The sequence shown here is derived from an EMBL/GenBank/DDBJ whole genome shotgun (WGS) entry which is preliminary data.</text>
</comment>
<evidence type="ECO:0000313" key="4">
    <source>
        <dbReference type="EMBL" id="KAF9408246.1"/>
    </source>
</evidence>
<feature type="transmembrane region" description="Helical" evidence="3">
    <location>
        <begin position="38"/>
        <end position="68"/>
    </location>
</feature>
<accession>A0A835KYC1</accession>
<evidence type="ECO:0000313" key="5">
    <source>
        <dbReference type="Proteomes" id="UP000648187"/>
    </source>
</evidence>
<feature type="transmembrane region" description="Helical" evidence="3">
    <location>
        <begin position="89"/>
        <end position="113"/>
    </location>
</feature>
<proteinExistence type="predicted"/>
<protein>
    <submittedName>
        <fullName evidence="4">Uncharacterized protein</fullName>
    </submittedName>
</protein>
<keyword evidence="3" id="KW-0812">Transmembrane</keyword>
<dbReference type="PANTHER" id="PTHR20992:SF12">
    <property type="entry name" value="IP07646P"/>
    <property type="match status" value="1"/>
</dbReference>
<feature type="transmembrane region" description="Helical" evidence="3">
    <location>
        <begin position="662"/>
        <end position="681"/>
    </location>
</feature>
<keyword evidence="1" id="KW-0175">Coiled coil</keyword>
<feature type="transmembrane region" description="Helical" evidence="3">
    <location>
        <begin position="133"/>
        <end position="152"/>
    </location>
</feature>
<feature type="transmembrane region" description="Helical" evidence="3">
    <location>
        <begin position="761"/>
        <end position="786"/>
    </location>
</feature>
<evidence type="ECO:0000256" key="2">
    <source>
        <dbReference type="SAM" id="MobiDB-lite"/>
    </source>
</evidence>
<keyword evidence="3" id="KW-0472">Membrane</keyword>
<name>A0A835KYC1_SPOEX</name>
<sequence length="1003" mass="111124">MISAFQIQRGLGFRHRCARVRISRKCCTMYAQTQPSPLIGVLLLVAAFVAAIGLVENSTVIIVARSNNGGYSRHSRQRFLQLMGVKNEFLGLFLSLVMGFLFGLTICAIDERYGVVEDWPTYEMISRCEYRSLWVGVLVAIPSGAAVALAVLGEYTSSLVGVAISASLLPPAVNAGLLWAMALTRLLVTTEELRWLVVQPSELAILGTASLCLTLVNIVCIFLAGVAVYKVKEVSPLERKDISWWKANRSRMQAKQNKDNLNWDVYNKWYNEKAATKVDSNEDHASSVTPGLIDNSTVTFRRRPSFIKRLRLSDVYIPMEVETKASLETQTASSNIRDKTQNLDEMQHSYYNIGYQNGEICDDGAPKVPDYPTLKPSLSYTVEAKNQTLALVQSVPSLQVNTMPSGVIFVIYIPSSNYEHILRFGKPKDLVPVEESAIKPARLAVELRNKKSRSIPVHLTQQYYNEGYSQPLDNIDECDEVFTMENILQELLSKLHVEHVVWISDKAGNYFEIVFPLPTGDQCETMLHCLTQLGIGVRCKSIVSVLPCNVVHSATPNEPITDDSAMRKSEDATRWRNFVESIRSKLTVKQVVDGVRGGGELSFDYLTLIITADSLAALGLVENNASNIVAAMLVSPLMGPVMSITFGTIISDRSLIRSGFESLVLGMFLSLLFGFIFGLILGSTEMPWGFGDWPTEEMKGRGNVRSLWMGVLWALTSGTGVALALLQGSAGPLIGIAISASLLPPVVNCGLYWALACIWLLYPGIVSCCLTIVNVICIFITAIIFLKIKEVAAPYTSSPDLRRFWEQDIKVARDANRANLHKAEDDERAELVLEDLNQENDETIREKLEAAVEEALDDETYRKVKRMSYQSHNADEVFRTIGLSRTPISLLSSQLNSGVSTPTGPRTTGPSNVDDIAALDKLLTSLLGLKESKRGRSFISHRGTPRSSRIPRTVPEGIGHGYSRQTESWPERIYEDSVVRSVISSLRTSKRSSQMEEAFMTPK</sequence>
<dbReference type="Proteomes" id="UP000648187">
    <property type="component" value="Unassembled WGS sequence"/>
</dbReference>
<gene>
    <name evidence="4" type="ORF">HW555_011996</name>
</gene>
<feature type="transmembrane region" description="Helical" evidence="3">
    <location>
        <begin position="733"/>
        <end position="755"/>
    </location>
</feature>
<keyword evidence="3" id="KW-1133">Transmembrane helix</keyword>
<feature type="transmembrane region" description="Helical" evidence="3">
    <location>
        <begin position="627"/>
        <end position="650"/>
    </location>
</feature>
<dbReference type="EMBL" id="JACKWZ010000395">
    <property type="protein sequence ID" value="KAF9408246.1"/>
    <property type="molecule type" value="Genomic_DNA"/>
</dbReference>
<evidence type="ECO:0000256" key="3">
    <source>
        <dbReference type="SAM" id="Phobius"/>
    </source>
</evidence>
<feature type="transmembrane region" description="Helical" evidence="3">
    <location>
        <begin position="159"/>
        <end position="183"/>
    </location>
</feature>
<dbReference type="InterPro" id="IPR005240">
    <property type="entry name" value="DUF389"/>
</dbReference>
<feature type="transmembrane region" description="Helical" evidence="3">
    <location>
        <begin position="707"/>
        <end position="726"/>
    </location>
</feature>
<dbReference type="AlphaFoldDB" id="A0A835KYC1"/>
<feature type="region of interest" description="Disordered" evidence="2">
    <location>
        <begin position="938"/>
        <end position="963"/>
    </location>
</feature>